<proteinExistence type="predicted"/>
<name>A0A2I0VF41_9ASPA</name>
<organism evidence="1 2">
    <name type="scientific">Dendrobium catenatum</name>
    <dbReference type="NCBI Taxonomy" id="906689"/>
    <lineage>
        <taxon>Eukaryota</taxon>
        <taxon>Viridiplantae</taxon>
        <taxon>Streptophyta</taxon>
        <taxon>Embryophyta</taxon>
        <taxon>Tracheophyta</taxon>
        <taxon>Spermatophyta</taxon>
        <taxon>Magnoliopsida</taxon>
        <taxon>Liliopsida</taxon>
        <taxon>Asparagales</taxon>
        <taxon>Orchidaceae</taxon>
        <taxon>Epidendroideae</taxon>
        <taxon>Malaxideae</taxon>
        <taxon>Dendrobiinae</taxon>
        <taxon>Dendrobium</taxon>
    </lineage>
</organism>
<keyword evidence="2" id="KW-1185">Reference proteome</keyword>
<dbReference type="EMBL" id="KZ503706">
    <property type="protein sequence ID" value="PKU62032.1"/>
    <property type="molecule type" value="Genomic_DNA"/>
</dbReference>
<protein>
    <submittedName>
        <fullName evidence="1">Uncharacterized protein</fullName>
    </submittedName>
</protein>
<sequence>MADLELEGGLVFDVYGDIHVLRSPFFDVGFDHDDTVEGYLDRILPTLVHIIDGQFSDYEWISDSHPPSPPPHPTPPSPSLRIVGTIYLGVISFLV</sequence>
<reference evidence="1 2" key="1">
    <citation type="journal article" date="2016" name="Sci. Rep.">
        <title>The Dendrobium catenatum Lindl. genome sequence provides insights into polysaccharide synthase, floral development and adaptive evolution.</title>
        <authorList>
            <person name="Zhang G.Q."/>
            <person name="Xu Q."/>
            <person name="Bian C."/>
            <person name="Tsai W.C."/>
            <person name="Yeh C.M."/>
            <person name="Liu K.W."/>
            <person name="Yoshida K."/>
            <person name="Zhang L.S."/>
            <person name="Chang S.B."/>
            <person name="Chen F."/>
            <person name="Shi Y."/>
            <person name="Su Y.Y."/>
            <person name="Zhang Y.Q."/>
            <person name="Chen L.J."/>
            <person name="Yin Y."/>
            <person name="Lin M."/>
            <person name="Huang H."/>
            <person name="Deng H."/>
            <person name="Wang Z.W."/>
            <person name="Zhu S.L."/>
            <person name="Zhao X."/>
            <person name="Deng C."/>
            <person name="Niu S.C."/>
            <person name="Huang J."/>
            <person name="Wang M."/>
            <person name="Liu G.H."/>
            <person name="Yang H.J."/>
            <person name="Xiao X.J."/>
            <person name="Hsiao Y.Y."/>
            <person name="Wu W.L."/>
            <person name="Chen Y.Y."/>
            <person name="Mitsuda N."/>
            <person name="Ohme-Takagi M."/>
            <person name="Luo Y.B."/>
            <person name="Van de Peer Y."/>
            <person name="Liu Z.J."/>
        </authorList>
    </citation>
    <scope>NUCLEOTIDE SEQUENCE [LARGE SCALE GENOMIC DNA]</scope>
    <source>
        <tissue evidence="1">The whole plant</tissue>
    </source>
</reference>
<evidence type="ECO:0000313" key="2">
    <source>
        <dbReference type="Proteomes" id="UP000233837"/>
    </source>
</evidence>
<accession>A0A2I0VF41</accession>
<dbReference type="Proteomes" id="UP000233837">
    <property type="component" value="Unassembled WGS sequence"/>
</dbReference>
<evidence type="ECO:0000313" key="1">
    <source>
        <dbReference type="EMBL" id="PKU62032.1"/>
    </source>
</evidence>
<gene>
    <name evidence="1" type="ORF">MA16_Dca012141</name>
</gene>
<dbReference type="AlphaFoldDB" id="A0A2I0VF41"/>
<reference evidence="1 2" key="2">
    <citation type="journal article" date="2017" name="Nature">
        <title>The Apostasia genome and the evolution of orchids.</title>
        <authorList>
            <person name="Zhang G.Q."/>
            <person name="Liu K.W."/>
            <person name="Li Z."/>
            <person name="Lohaus R."/>
            <person name="Hsiao Y.Y."/>
            <person name="Niu S.C."/>
            <person name="Wang J.Y."/>
            <person name="Lin Y.C."/>
            <person name="Xu Q."/>
            <person name="Chen L.J."/>
            <person name="Yoshida K."/>
            <person name="Fujiwara S."/>
            <person name="Wang Z.W."/>
            <person name="Zhang Y.Q."/>
            <person name="Mitsuda N."/>
            <person name="Wang M."/>
            <person name="Liu G.H."/>
            <person name="Pecoraro L."/>
            <person name="Huang H.X."/>
            <person name="Xiao X.J."/>
            <person name="Lin M."/>
            <person name="Wu X.Y."/>
            <person name="Wu W.L."/>
            <person name="Chen Y.Y."/>
            <person name="Chang S.B."/>
            <person name="Sakamoto S."/>
            <person name="Ohme-Takagi M."/>
            <person name="Yagi M."/>
            <person name="Zeng S.J."/>
            <person name="Shen C.Y."/>
            <person name="Yeh C.M."/>
            <person name="Luo Y.B."/>
            <person name="Tsai W.C."/>
            <person name="Van de Peer Y."/>
            <person name="Liu Z.J."/>
        </authorList>
    </citation>
    <scope>NUCLEOTIDE SEQUENCE [LARGE SCALE GENOMIC DNA]</scope>
    <source>
        <tissue evidence="1">The whole plant</tissue>
    </source>
</reference>